<comment type="caution">
    <text evidence="6">The sequence shown here is derived from an EMBL/GenBank/DDBJ whole genome shotgun (WGS) entry which is preliminary data.</text>
</comment>
<protein>
    <recommendedName>
        <fullName evidence="2">Homoserine O-acetyltransferase</fullName>
        <shortName evidence="2">HAT</shortName>
        <ecNumber evidence="2">2.3.1.31</ecNumber>
    </recommendedName>
    <alternativeName>
        <fullName evidence="2">Homoserine transacetylase</fullName>
        <shortName evidence="2">HTA</shortName>
    </alternativeName>
</protein>
<keyword evidence="1 2" id="KW-0808">Transferase</keyword>
<proteinExistence type="inferred from homology"/>
<keyword evidence="2" id="KW-0486">Methionine biosynthesis</keyword>
<dbReference type="GO" id="GO:0009086">
    <property type="term" value="P:methionine biosynthetic process"/>
    <property type="evidence" value="ECO:0007669"/>
    <property type="project" value="UniProtKB-UniRule"/>
</dbReference>
<dbReference type="PANTHER" id="PTHR32268">
    <property type="entry name" value="HOMOSERINE O-ACETYLTRANSFERASE"/>
    <property type="match status" value="1"/>
</dbReference>
<dbReference type="GO" id="GO:0004414">
    <property type="term" value="F:homoserine O-acetyltransferase activity"/>
    <property type="evidence" value="ECO:0007669"/>
    <property type="project" value="UniProtKB-UniRule"/>
</dbReference>
<dbReference type="InterPro" id="IPR029058">
    <property type="entry name" value="AB_hydrolase_fold"/>
</dbReference>
<evidence type="ECO:0000259" key="5">
    <source>
        <dbReference type="Pfam" id="PF00561"/>
    </source>
</evidence>
<feature type="active site" evidence="2 3">
    <location>
        <position position="349"/>
    </location>
</feature>
<reference evidence="6 7" key="1">
    <citation type="journal article" date="2013" name="Genome Announc.">
        <title>Draft genome sequence of an Actinobacterium, Brachybacterium muris strain UCD-AY4.</title>
        <authorList>
            <person name="Lo J.R."/>
            <person name="Lang J.M."/>
            <person name="Darling A.E."/>
            <person name="Eisen J.A."/>
            <person name="Coil D.A."/>
        </authorList>
    </citation>
    <scope>NUCLEOTIDE SEQUENCE [LARGE SCALE GENOMIC DNA]</scope>
    <source>
        <strain evidence="6 7">UCD-AY4</strain>
    </source>
</reference>
<feature type="region of interest" description="Disordered" evidence="4">
    <location>
        <begin position="1"/>
        <end position="27"/>
    </location>
</feature>
<comment type="catalytic activity">
    <reaction evidence="2">
        <text>L-homoserine + acetyl-CoA = O-acetyl-L-homoserine + CoA</text>
        <dbReference type="Rhea" id="RHEA:13701"/>
        <dbReference type="ChEBI" id="CHEBI:57287"/>
        <dbReference type="ChEBI" id="CHEBI:57288"/>
        <dbReference type="ChEBI" id="CHEBI:57476"/>
        <dbReference type="ChEBI" id="CHEBI:57716"/>
        <dbReference type="EC" id="2.3.1.31"/>
    </reaction>
</comment>
<accession>A0A022KZ10</accession>
<evidence type="ECO:0000256" key="1">
    <source>
        <dbReference type="ARBA" id="ARBA00022679"/>
    </source>
</evidence>
<dbReference type="SUPFAM" id="SSF53474">
    <property type="entry name" value="alpha/beta-Hydrolases"/>
    <property type="match status" value="1"/>
</dbReference>
<name>A0A022KZ10_9MICO</name>
<evidence type="ECO:0000256" key="2">
    <source>
        <dbReference type="HAMAP-Rule" id="MF_00296"/>
    </source>
</evidence>
<keyword evidence="2" id="KW-0012">Acyltransferase</keyword>
<dbReference type="PIRSF" id="PIRSF000443">
    <property type="entry name" value="Homoser_Ac_trans"/>
    <property type="match status" value="1"/>
</dbReference>
<dbReference type="NCBIfam" id="NF001209">
    <property type="entry name" value="PRK00175.1"/>
    <property type="match status" value="1"/>
</dbReference>
<gene>
    <name evidence="2" type="primary">metXA</name>
    <name evidence="6" type="ORF">D641_0111555</name>
</gene>
<dbReference type="InterPro" id="IPR000073">
    <property type="entry name" value="AB_hydrolase_1"/>
</dbReference>
<feature type="binding site" evidence="2">
    <location>
        <position position="255"/>
    </location>
    <ligand>
        <name>substrate</name>
    </ligand>
</feature>
<dbReference type="GO" id="GO:0009092">
    <property type="term" value="P:homoserine metabolic process"/>
    <property type="evidence" value="ECO:0007669"/>
    <property type="project" value="TreeGrafter"/>
</dbReference>
<dbReference type="NCBIfam" id="TIGR01392">
    <property type="entry name" value="homoserO_Ac_trn"/>
    <property type="match status" value="1"/>
</dbReference>
<dbReference type="AlphaFoldDB" id="A0A022KZ10"/>
<evidence type="ECO:0000256" key="4">
    <source>
        <dbReference type="SAM" id="MobiDB-lite"/>
    </source>
</evidence>
<keyword evidence="2" id="KW-0028">Amino-acid biosynthesis</keyword>
<feature type="domain" description="AB hydrolase-1" evidence="5">
    <location>
        <begin position="78"/>
        <end position="382"/>
    </location>
</feature>
<organism evidence="6 7">
    <name type="scientific">Brachybacterium muris UCD-AY4</name>
    <dbReference type="NCBI Taxonomy" id="1249481"/>
    <lineage>
        <taxon>Bacteria</taxon>
        <taxon>Bacillati</taxon>
        <taxon>Actinomycetota</taxon>
        <taxon>Actinomycetes</taxon>
        <taxon>Micrococcales</taxon>
        <taxon>Dermabacteraceae</taxon>
        <taxon>Brachybacterium</taxon>
    </lineage>
</organism>
<comment type="caution">
    <text evidence="2">Lacks conserved residue(s) required for the propagation of feature annotation.</text>
</comment>
<keyword evidence="7" id="KW-1185">Reference proteome</keyword>
<dbReference type="InterPro" id="IPR008220">
    <property type="entry name" value="HAT_MetX-like"/>
</dbReference>
<dbReference type="HAMAP" id="MF_00296">
    <property type="entry name" value="MetX_acyltransf"/>
    <property type="match status" value="1"/>
</dbReference>
<dbReference type="HOGENOM" id="CLU_028760_1_0_11"/>
<dbReference type="EC" id="2.3.1.31" evidence="2"/>
<dbReference type="STRING" id="1249481.D641_0111555"/>
<dbReference type="Proteomes" id="UP000019754">
    <property type="component" value="Unassembled WGS sequence"/>
</dbReference>
<feature type="active site" evidence="2 3">
    <location>
        <position position="378"/>
    </location>
</feature>
<feature type="active site" description="Nucleophile" evidence="2 3">
    <location>
        <position position="183"/>
    </location>
</feature>
<sequence>MTASSTIPVVVEHRAPAGPGPGPDAAPMPVSGAWRPEDGPGGRHFASLGALRLESGAVIEDVQMAYETWGTLDTDGGNAVLVLHALTGDSHVRGPAGEGHASAGWWEQMVGPGCPIDTDRWFVIAPNVLGGCQGTTGPSSTAPDGLPWGSRFPRVTVRDQVAAERALREQLGIERWALVIGGSMGGMRAVEWAATHPAEVQRLAVIASAARASADQIAWNSAQTAAIESDPGFHDGDYYHLPPGQGPHRGLGIARRIAHTTYRTAEELETRFANRPQGHENPLDGHGRHQVTSYLDHHATKLARRFDANSYLTLVRSMNTHDVGRDRGGLEAALAGVRARTLVVAITSDRLFPEPLVAETAQHIPGAVLQRATSPIGHDAFLLAHPGLDRWIGDLLAR</sequence>
<evidence type="ECO:0000313" key="7">
    <source>
        <dbReference type="Proteomes" id="UP000019754"/>
    </source>
</evidence>
<comment type="subcellular location">
    <subcellularLocation>
        <location evidence="2">Cytoplasm</location>
    </subcellularLocation>
</comment>
<comment type="pathway">
    <text evidence="2">Amino-acid biosynthesis; L-methionine biosynthesis via de novo pathway; O-acetyl-L-homoserine from L-homoserine: step 1/1.</text>
</comment>
<comment type="function">
    <text evidence="2">Transfers an acetyl group from acetyl-CoA to L-homoserine, forming acetyl-L-homoserine.</text>
</comment>
<dbReference type="Gene3D" id="3.40.50.1820">
    <property type="entry name" value="alpha/beta hydrolase"/>
    <property type="match status" value="1"/>
</dbReference>
<comment type="subunit">
    <text evidence="2">Homodimer.</text>
</comment>
<dbReference type="GO" id="GO:0005737">
    <property type="term" value="C:cytoplasm"/>
    <property type="evidence" value="ECO:0007669"/>
    <property type="project" value="UniProtKB-SubCell"/>
</dbReference>
<evidence type="ECO:0000313" key="6">
    <source>
        <dbReference type="EMBL" id="EYT48532.1"/>
    </source>
</evidence>
<dbReference type="EMBL" id="AORC01000014">
    <property type="protein sequence ID" value="EYT48532.1"/>
    <property type="molecule type" value="Genomic_DNA"/>
</dbReference>
<dbReference type="Pfam" id="PF00561">
    <property type="entry name" value="Abhydrolase_1"/>
    <property type="match status" value="1"/>
</dbReference>
<dbReference type="PANTHER" id="PTHR32268:SF11">
    <property type="entry name" value="HOMOSERINE O-ACETYLTRANSFERASE"/>
    <property type="match status" value="1"/>
</dbReference>
<comment type="similarity">
    <text evidence="2">Belongs to the AB hydrolase superfamily. MetX family.</text>
</comment>
<dbReference type="RefSeq" id="WP_017823666.1">
    <property type="nucleotide sequence ID" value="NZ_AORC01000014.1"/>
</dbReference>
<keyword evidence="2" id="KW-0963">Cytoplasm</keyword>
<feature type="binding site" evidence="2">
    <location>
        <position position="379"/>
    </location>
    <ligand>
        <name>substrate</name>
    </ligand>
</feature>
<dbReference type="UniPathway" id="UPA00051">
    <property type="reaction ID" value="UER00074"/>
</dbReference>
<evidence type="ECO:0000256" key="3">
    <source>
        <dbReference type="PIRSR" id="PIRSR000443-1"/>
    </source>
</evidence>